<dbReference type="PANTHER" id="PTHR48041:SF91">
    <property type="entry name" value="ABC TRANSPORTER G FAMILY MEMBER 28"/>
    <property type="match status" value="1"/>
</dbReference>
<dbReference type="SUPFAM" id="SSF52540">
    <property type="entry name" value="P-loop containing nucleoside triphosphate hydrolases"/>
    <property type="match status" value="1"/>
</dbReference>
<evidence type="ECO:0000313" key="11">
    <source>
        <dbReference type="Proteomes" id="UP000626109"/>
    </source>
</evidence>
<dbReference type="SMART" id="SM00382">
    <property type="entry name" value="AAA"/>
    <property type="match status" value="1"/>
</dbReference>
<evidence type="ECO:0000256" key="8">
    <source>
        <dbReference type="SAM" id="Phobius"/>
    </source>
</evidence>
<comment type="subcellular location">
    <subcellularLocation>
        <location evidence="1">Membrane</location>
        <topology evidence="1">Multi-pass membrane protein</topology>
    </subcellularLocation>
</comment>
<keyword evidence="7 8" id="KW-0472">Membrane</keyword>
<feature type="transmembrane region" description="Helical" evidence="8">
    <location>
        <begin position="475"/>
        <end position="497"/>
    </location>
</feature>
<evidence type="ECO:0000256" key="1">
    <source>
        <dbReference type="ARBA" id="ARBA00004141"/>
    </source>
</evidence>
<feature type="transmembrane region" description="Helical" evidence="8">
    <location>
        <begin position="590"/>
        <end position="611"/>
    </location>
</feature>
<dbReference type="Proteomes" id="UP000626109">
    <property type="component" value="Unassembled WGS sequence"/>
</dbReference>
<keyword evidence="6 8" id="KW-1133">Transmembrane helix</keyword>
<dbReference type="AlphaFoldDB" id="A0A813KFR2"/>
<proteinExistence type="predicted"/>
<evidence type="ECO:0000256" key="3">
    <source>
        <dbReference type="ARBA" id="ARBA00022692"/>
    </source>
</evidence>
<keyword evidence="2" id="KW-0813">Transport</keyword>
<dbReference type="PROSITE" id="PS50893">
    <property type="entry name" value="ABC_TRANSPORTER_2"/>
    <property type="match status" value="1"/>
</dbReference>
<evidence type="ECO:0000256" key="4">
    <source>
        <dbReference type="ARBA" id="ARBA00022741"/>
    </source>
</evidence>
<keyword evidence="5" id="KW-0067">ATP-binding</keyword>
<feature type="transmembrane region" description="Helical" evidence="8">
    <location>
        <begin position="362"/>
        <end position="381"/>
    </location>
</feature>
<comment type="caution">
    <text evidence="10">The sequence shown here is derived from an EMBL/GenBank/DDBJ whole genome shotgun (WGS) entry which is preliminary data.</text>
</comment>
<evidence type="ECO:0000313" key="10">
    <source>
        <dbReference type="EMBL" id="CAE8705826.1"/>
    </source>
</evidence>
<dbReference type="Pfam" id="PF00005">
    <property type="entry name" value="ABC_tran"/>
    <property type="match status" value="1"/>
</dbReference>
<dbReference type="InterPro" id="IPR003439">
    <property type="entry name" value="ABC_transporter-like_ATP-bd"/>
</dbReference>
<dbReference type="GO" id="GO:0140359">
    <property type="term" value="F:ABC-type transporter activity"/>
    <property type="evidence" value="ECO:0007669"/>
    <property type="project" value="InterPro"/>
</dbReference>
<feature type="transmembrane region" description="Helical" evidence="8">
    <location>
        <begin position="451"/>
        <end position="469"/>
    </location>
</feature>
<dbReference type="Pfam" id="PF01061">
    <property type="entry name" value="ABC2_membrane"/>
    <property type="match status" value="1"/>
</dbReference>
<dbReference type="GO" id="GO:0016887">
    <property type="term" value="F:ATP hydrolysis activity"/>
    <property type="evidence" value="ECO:0007669"/>
    <property type="project" value="InterPro"/>
</dbReference>
<evidence type="ECO:0000256" key="7">
    <source>
        <dbReference type="ARBA" id="ARBA00023136"/>
    </source>
</evidence>
<feature type="transmembrane region" description="Helical" evidence="8">
    <location>
        <begin position="509"/>
        <end position="530"/>
    </location>
</feature>
<reference evidence="10" key="1">
    <citation type="submission" date="2021-02" db="EMBL/GenBank/DDBJ databases">
        <authorList>
            <person name="Dougan E. K."/>
            <person name="Rhodes N."/>
            <person name="Thang M."/>
            <person name="Chan C."/>
        </authorList>
    </citation>
    <scope>NUCLEOTIDE SEQUENCE</scope>
</reference>
<evidence type="ECO:0000259" key="9">
    <source>
        <dbReference type="PROSITE" id="PS50893"/>
    </source>
</evidence>
<dbReference type="PANTHER" id="PTHR48041">
    <property type="entry name" value="ABC TRANSPORTER G FAMILY MEMBER 28"/>
    <property type="match status" value="1"/>
</dbReference>
<keyword evidence="3 8" id="KW-0812">Transmembrane</keyword>
<sequence length="616" mass="67667">MAVDDAETKNGSAWGKATGGALVTFEQVGYSLPVKSEPKGRKHILQDVSGYFEPGTLTAVMGPSGAGKTTFLDIVTGRKTQGEITGSLLFDGKKATKTFLKKHTAYVEQFDTLLGVLTVRDMLLYQAQLKCDRRESLQSKRDRVDALIVELGLSTCADVVIGDNLNRGISGGQAKRTNIGIALVTEPRIIFLDEPTSGLDSQTSCDVVSILRRLADSGRTIMSTIHSPTSEAFRLFDRLLLLHKGHTVYFGALHNKNGDASGGAVPYFAQLGLVYDPSTNLADFLITETGDKGEAANLKGLWQDSSYLADAKKHQEQLLLASIQLQANSAEAVTYLEHNMFSAVGVLLRFRSRANCKCPDFIMPRIIPSVFFGFIVSTLYYGAGGKAENPENISARGNVAAALFMSTVMPAFTAAGYMPSIVTERPLFYREQSDGCYTTGSYLLFKVIEEGFFHIFASLIFCLMTFFLIQLPGSFWWHWLLNFVTGQVGIALAYFCGSLAPNMDGANTLLPIINVISMYFAGVLMTYDAIPDAWKWFPWVTFMRYGWTANMLNNFPAECEMPLLAATPGCPTEYWGLKEGSSGLSVENNFGALCGFWALWLGLTFLVMTFVRHVKR</sequence>
<dbReference type="Gene3D" id="3.40.50.300">
    <property type="entry name" value="P-loop containing nucleotide triphosphate hydrolases"/>
    <property type="match status" value="1"/>
</dbReference>
<organism evidence="10 11">
    <name type="scientific">Polarella glacialis</name>
    <name type="common">Dinoflagellate</name>
    <dbReference type="NCBI Taxonomy" id="89957"/>
    <lineage>
        <taxon>Eukaryota</taxon>
        <taxon>Sar</taxon>
        <taxon>Alveolata</taxon>
        <taxon>Dinophyceae</taxon>
        <taxon>Suessiales</taxon>
        <taxon>Suessiaceae</taxon>
        <taxon>Polarella</taxon>
    </lineage>
</organism>
<evidence type="ECO:0000256" key="2">
    <source>
        <dbReference type="ARBA" id="ARBA00022448"/>
    </source>
</evidence>
<name>A0A813KFR2_POLGL</name>
<keyword evidence="4" id="KW-0547">Nucleotide-binding</keyword>
<dbReference type="InterPro" id="IPR027417">
    <property type="entry name" value="P-loop_NTPase"/>
</dbReference>
<dbReference type="EMBL" id="CAJNNW010031067">
    <property type="protein sequence ID" value="CAE8705826.1"/>
    <property type="molecule type" value="Genomic_DNA"/>
</dbReference>
<gene>
    <name evidence="10" type="ORF">PGLA2088_LOCUS33911</name>
</gene>
<protein>
    <recommendedName>
        <fullName evidence="9">ABC transporter domain-containing protein</fullName>
    </recommendedName>
</protein>
<dbReference type="InterPro" id="IPR013525">
    <property type="entry name" value="ABC2_TM"/>
</dbReference>
<dbReference type="GO" id="GO:0016020">
    <property type="term" value="C:membrane"/>
    <property type="evidence" value="ECO:0007669"/>
    <property type="project" value="UniProtKB-SubCell"/>
</dbReference>
<dbReference type="InterPro" id="IPR050352">
    <property type="entry name" value="ABCG_transporters"/>
</dbReference>
<evidence type="ECO:0000256" key="5">
    <source>
        <dbReference type="ARBA" id="ARBA00022840"/>
    </source>
</evidence>
<feature type="domain" description="ABC transporter" evidence="9">
    <location>
        <begin position="23"/>
        <end position="269"/>
    </location>
</feature>
<dbReference type="InterPro" id="IPR003593">
    <property type="entry name" value="AAA+_ATPase"/>
</dbReference>
<feature type="transmembrane region" description="Helical" evidence="8">
    <location>
        <begin position="401"/>
        <end position="422"/>
    </location>
</feature>
<dbReference type="GO" id="GO:0005524">
    <property type="term" value="F:ATP binding"/>
    <property type="evidence" value="ECO:0007669"/>
    <property type="project" value="UniProtKB-KW"/>
</dbReference>
<accession>A0A813KFR2</accession>
<evidence type="ECO:0000256" key="6">
    <source>
        <dbReference type="ARBA" id="ARBA00022989"/>
    </source>
</evidence>